<feature type="non-terminal residue" evidence="3">
    <location>
        <position position="227"/>
    </location>
</feature>
<evidence type="ECO:0000259" key="2">
    <source>
        <dbReference type="PROSITE" id="PS50006"/>
    </source>
</evidence>
<dbReference type="Gene3D" id="2.60.200.20">
    <property type="match status" value="1"/>
</dbReference>
<dbReference type="PROSITE" id="PS50006">
    <property type="entry name" value="FHA_DOMAIN"/>
    <property type="match status" value="1"/>
</dbReference>
<proteinExistence type="predicted"/>
<dbReference type="SUPFAM" id="SSF49879">
    <property type="entry name" value="SMAD/FHA domain"/>
    <property type="match status" value="1"/>
</dbReference>
<dbReference type="InterPro" id="IPR000253">
    <property type="entry name" value="FHA_dom"/>
</dbReference>
<dbReference type="Proteomes" id="UP001189429">
    <property type="component" value="Unassembled WGS sequence"/>
</dbReference>
<evidence type="ECO:0000313" key="4">
    <source>
        <dbReference type="Proteomes" id="UP001189429"/>
    </source>
</evidence>
<name>A0ABN9XNX7_9DINO</name>
<feature type="compositionally biased region" description="Low complexity" evidence="1">
    <location>
        <begin position="23"/>
        <end position="32"/>
    </location>
</feature>
<gene>
    <name evidence="3" type="ORF">PCOR1329_LOCUS78513</name>
</gene>
<organism evidence="3 4">
    <name type="scientific">Prorocentrum cordatum</name>
    <dbReference type="NCBI Taxonomy" id="2364126"/>
    <lineage>
        <taxon>Eukaryota</taxon>
        <taxon>Sar</taxon>
        <taxon>Alveolata</taxon>
        <taxon>Dinophyceae</taxon>
        <taxon>Prorocentrales</taxon>
        <taxon>Prorocentraceae</taxon>
        <taxon>Prorocentrum</taxon>
    </lineage>
</organism>
<feature type="region of interest" description="Disordered" evidence="1">
    <location>
        <begin position="1"/>
        <end position="62"/>
    </location>
</feature>
<feature type="compositionally biased region" description="Basic and acidic residues" evidence="1">
    <location>
        <begin position="1"/>
        <end position="12"/>
    </location>
</feature>
<sequence>SRPRARARDGARSRPVARRRAGARSGPPAADATGPGQARGRRSSLVEEEEEEEKSTPQDRRQRHPLFALVSLNAKTAPNAEVCWSQLLALSLAPEDEPVLTVGRAAEQSLSLPDPRVSARHFEVVARRKAGTDLDEGRLPPGAVAYECFLKDCSSNGTHVNGSVVGRGNSRQIRSGDEISVLPASNVGEDEQVSFLFRNTTEVLAEAEEDRPLRELEDLVQCPICLQ</sequence>
<keyword evidence="4" id="KW-1185">Reference proteome</keyword>
<dbReference type="EMBL" id="CAUYUJ010020953">
    <property type="protein sequence ID" value="CAK0901611.1"/>
    <property type="molecule type" value="Genomic_DNA"/>
</dbReference>
<accession>A0ABN9XNX7</accession>
<feature type="non-terminal residue" evidence="3">
    <location>
        <position position="1"/>
    </location>
</feature>
<comment type="caution">
    <text evidence="3">The sequence shown here is derived from an EMBL/GenBank/DDBJ whole genome shotgun (WGS) entry which is preliminary data.</text>
</comment>
<feature type="domain" description="FHA" evidence="2">
    <location>
        <begin position="100"/>
        <end position="165"/>
    </location>
</feature>
<protein>
    <recommendedName>
        <fullName evidence="2">FHA domain-containing protein</fullName>
    </recommendedName>
</protein>
<dbReference type="Pfam" id="PF00498">
    <property type="entry name" value="FHA"/>
    <property type="match status" value="1"/>
</dbReference>
<dbReference type="InterPro" id="IPR008984">
    <property type="entry name" value="SMAD_FHA_dom_sf"/>
</dbReference>
<evidence type="ECO:0000313" key="3">
    <source>
        <dbReference type="EMBL" id="CAK0901611.1"/>
    </source>
</evidence>
<dbReference type="SMART" id="SM00240">
    <property type="entry name" value="FHA"/>
    <property type="match status" value="1"/>
</dbReference>
<reference evidence="3" key="1">
    <citation type="submission" date="2023-10" db="EMBL/GenBank/DDBJ databases">
        <authorList>
            <person name="Chen Y."/>
            <person name="Shah S."/>
            <person name="Dougan E. K."/>
            <person name="Thang M."/>
            <person name="Chan C."/>
        </authorList>
    </citation>
    <scope>NUCLEOTIDE SEQUENCE [LARGE SCALE GENOMIC DNA]</scope>
</reference>
<evidence type="ECO:0000256" key="1">
    <source>
        <dbReference type="SAM" id="MobiDB-lite"/>
    </source>
</evidence>